<reference evidence="8 9" key="1">
    <citation type="submission" date="2018-06" db="EMBL/GenBank/DDBJ databases">
        <title>Genomic Encyclopedia of Archaeal and Bacterial Type Strains, Phase II (KMG-II): from individual species to whole genera.</title>
        <authorList>
            <person name="Goeker M."/>
        </authorList>
    </citation>
    <scope>NUCLEOTIDE SEQUENCE [LARGE SCALE GENOMIC DNA]</scope>
    <source>
        <strain evidence="8 9">DSM 22009</strain>
    </source>
</reference>
<dbReference type="PANTHER" id="PTHR43124:SF3">
    <property type="entry name" value="CHLORAMPHENICOL EFFLUX PUMP RV0191"/>
    <property type="match status" value="1"/>
</dbReference>
<dbReference type="Proteomes" id="UP000248916">
    <property type="component" value="Unassembled WGS sequence"/>
</dbReference>
<feature type="transmembrane region" description="Helical" evidence="6">
    <location>
        <begin position="203"/>
        <end position="229"/>
    </location>
</feature>
<feature type="transmembrane region" description="Helical" evidence="6">
    <location>
        <begin position="329"/>
        <end position="355"/>
    </location>
</feature>
<evidence type="ECO:0000256" key="6">
    <source>
        <dbReference type="SAM" id="Phobius"/>
    </source>
</evidence>
<evidence type="ECO:0000256" key="1">
    <source>
        <dbReference type="ARBA" id="ARBA00004651"/>
    </source>
</evidence>
<name>A0A2W7NG67_9RHOB</name>
<dbReference type="InterPro" id="IPR020846">
    <property type="entry name" value="MFS_dom"/>
</dbReference>
<dbReference type="GO" id="GO:0005886">
    <property type="term" value="C:plasma membrane"/>
    <property type="evidence" value="ECO:0007669"/>
    <property type="project" value="UniProtKB-SubCell"/>
</dbReference>
<proteinExistence type="predicted"/>
<feature type="domain" description="Major facilitator superfamily (MFS) profile" evidence="7">
    <location>
        <begin position="11"/>
        <end position="385"/>
    </location>
</feature>
<comment type="subcellular location">
    <subcellularLocation>
        <location evidence="1">Cell membrane</location>
        <topology evidence="1">Multi-pass membrane protein</topology>
    </subcellularLocation>
</comment>
<dbReference type="EMBL" id="QKZL01000009">
    <property type="protein sequence ID" value="PZX15724.1"/>
    <property type="molecule type" value="Genomic_DNA"/>
</dbReference>
<feature type="transmembrane region" description="Helical" evidence="6">
    <location>
        <begin position="102"/>
        <end position="124"/>
    </location>
</feature>
<dbReference type="PROSITE" id="PS50850">
    <property type="entry name" value="MFS"/>
    <property type="match status" value="1"/>
</dbReference>
<evidence type="ECO:0000259" key="7">
    <source>
        <dbReference type="PROSITE" id="PS50850"/>
    </source>
</evidence>
<dbReference type="GO" id="GO:0022857">
    <property type="term" value="F:transmembrane transporter activity"/>
    <property type="evidence" value="ECO:0007669"/>
    <property type="project" value="InterPro"/>
</dbReference>
<dbReference type="InterPro" id="IPR011701">
    <property type="entry name" value="MFS"/>
</dbReference>
<protein>
    <submittedName>
        <fullName evidence="8">DHA1 family inner membrane transport protein</fullName>
    </submittedName>
</protein>
<dbReference type="Pfam" id="PF07690">
    <property type="entry name" value="MFS_1"/>
    <property type="match status" value="1"/>
</dbReference>
<keyword evidence="4 6" id="KW-1133">Transmembrane helix</keyword>
<evidence type="ECO:0000256" key="5">
    <source>
        <dbReference type="ARBA" id="ARBA00023136"/>
    </source>
</evidence>
<organism evidence="8 9">
    <name type="scientific">Palleronia aestuarii</name>
    <dbReference type="NCBI Taxonomy" id="568105"/>
    <lineage>
        <taxon>Bacteria</taxon>
        <taxon>Pseudomonadati</taxon>
        <taxon>Pseudomonadota</taxon>
        <taxon>Alphaproteobacteria</taxon>
        <taxon>Rhodobacterales</taxon>
        <taxon>Roseobacteraceae</taxon>
        <taxon>Palleronia</taxon>
    </lineage>
</organism>
<feature type="transmembrane region" description="Helical" evidence="6">
    <location>
        <begin position="297"/>
        <end position="317"/>
    </location>
</feature>
<feature type="transmembrane region" description="Helical" evidence="6">
    <location>
        <begin position="274"/>
        <end position="291"/>
    </location>
</feature>
<dbReference type="RefSeq" id="WP_111537613.1">
    <property type="nucleotide sequence ID" value="NZ_QKZL01000009.1"/>
</dbReference>
<comment type="caution">
    <text evidence="8">The sequence shown here is derived from an EMBL/GenBank/DDBJ whole genome shotgun (WGS) entry which is preliminary data.</text>
</comment>
<feature type="transmembrane region" description="Helical" evidence="6">
    <location>
        <begin position="241"/>
        <end position="262"/>
    </location>
</feature>
<keyword evidence="5 6" id="KW-0472">Membrane</keyword>
<sequence length="399" mass="40262">MDRDIVRSRLTILSLGLGAFAIGISEFASMGLLPYFAAGLGVTEPMAGHAISAYALGVVVGAPVIAILGARLSRKSILLGLIGVFAVANALTAMAPDIRTLIASRALAGLPHGAYLGIAMLLAARMLPPERRSAGVAQVLMGLTLANVVGVPVAGAIGQAFGWRWCFVITAAIALMSCAALWRVAPRDAVDPAASPLGELGALVNPAVLLTLLVGAIGFGSIFAVYAYLSAAMIEVAGAPAWAIPVALSAFGVGATIGNVLAGRLAGWSQFGGAFVLLVGMVVVPLLYASVLSHWPLVTGAMFLLGATAGLVIPLQMRMMDVAGNAQSLAAVMIHAAFNFANALGPFLAGLALAGGYGYRATGWVGAALALGGIAALGLAAFHARHRGMPGATLRPTPA</sequence>
<dbReference type="PANTHER" id="PTHR43124">
    <property type="entry name" value="PURINE EFFLUX PUMP PBUE"/>
    <property type="match status" value="1"/>
</dbReference>
<evidence type="ECO:0000256" key="3">
    <source>
        <dbReference type="ARBA" id="ARBA00022692"/>
    </source>
</evidence>
<keyword evidence="3 6" id="KW-0812">Transmembrane</keyword>
<dbReference type="InterPro" id="IPR036259">
    <property type="entry name" value="MFS_trans_sf"/>
</dbReference>
<evidence type="ECO:0000313" key="8">
    <source>
        <dbReference type="EMBL" id="PZX15724.1"/>
    </source>
</evidence>
<feature type="transmembrane region" description="Helical" evidence="6">
    <location>
        <begin position="77"/>
        <end position="96"/>
    </location>
</feature>
<keyword evidence="2" id="KW-1003">Cell membrane</keyword>
<evidence type="ECO:0000256" key="2">
    <source>
        <dbReference type="ARBA" id="ARBA00022475"/>
    </source>
</evidence>
<dbReference type="SUPFAM" id="SSF103473">
    <property type="entry name" value="MFS general substrate transporter"/>
    <property type="match status" value="1"/>
</dbReference>
<gene>
    <name evidence="8" type="ORF">LX81_02356</name>
</gene>
<keyword evidence="9" id="KW-1185">Reference proteome</keyword>
<dbReference type="AlphaFoldDB" id="A0A2W7NG67"/>
<feature type="transmembrane region" description="Helical" evidence="6">
    <location>
        <begin position="49"/>
        <end position="70"/>
    </location>
</feature>
<dbReference type="OrthoDB" id="9788453at2"/>
<feature type="transmembrane region" description="Helical" evidence="6">
    <location>
        <begin position="361"/>
        <end position="382"/>
    </location>
</feature>
<evidence type="ECO:0000313" key="9">
    <source>
        <dbReference type="Proteomes" id="UP000248916"/>
    </source>
</evidence>
<feature type="transmembrane region" description="Helical" evidence="6">
    <location>
        <begin position="12"/>
        <end position="37"/>
    </location>
</feature>
<feature type="transmembrane region" description="Helical" evidence="6">
    <location>
        <begin position="136"/>
        <end position="156"/>
    </location>
</feature>
<evidence type="ECO:0000256" key="4">
    <source>
        <dbReference type="ARBA" id="ARBA00022989"/>
    </source>
</evidence>
<accession>A0A2W7NG67</accession>
<feature type="transmembrane region" description="Helical" evidence="6">
    <location>
        <begin position="162"/>
        <end position="182"/>
    </location>
</feature>
<dbReference type="Gene3D" id="1.20.1250.20">
    <property type="entry name" value="MFS general substrate transporter like domains"/>
    <property type="match status" value="1"/>
</dbReference>
<dbReference type="InterPro" id="IPR050189">
    <property type="entry name" value="MFS_Efflux_Transporters"/>
</dbReference>
<dbReference type="CDD" id="cd17324">
    <property type="entry name" value="MFS_NepI_like"/>
    <property type="match status" value="1"/>
</dbReference>